<accession>A0A370QUT3</accession>
<keyword evidence="1" id="KW-1133">Transmembrane helix</keyword>
<proteinExistence type="inferred from homology"/>
<dbReference type="Pfam" id="PF05036">
    <property type="entry name" value="SPOR"/>
    <property type="match status" value="1"/>
</dbReference>
<keyword evidence="1" id="KW-1003">Cell membrane</keyword>
<dbReference type="InterPro" id="IPR007730">
    <property type="entry name" value="SPOR-like_dom"/>
</dbReference>
<keyword evidence="1" id="KW-0472">Membrane</keyword>
<keyword evidence="5" id="KW-1185">Reference proteome</keyword>
<feature type="compositionally biased region" description="Low complexity" evidence="2">
    <location>
        <begin position="227"/>
        <end position="257"/>
    </location>
</feature>
<organism evidence="4 5">
    <name type="scientific">Enterobacillus tribolii</name>
    <dbReference type="NCBI Taxonomy" id="1487935"/>
    <lineage>
        <taxon>Bacteria</taxon>
        <taxon>Pseudomonadati</taxon>
        <taxon>Pseudomonadota</taxon>
        <taxon>Gammaproteobacteria</taxon>
        <taxon>Enterobacterales</taxon>
        <taxon>Hafniaceae</taxon>
        <taxon>Enterobacillus</taxon>
    </lineage>
</organism>
<feature type="compositionally biased region" description="Polar residues" evidence="2">
    <location>
        <begin position="122"/>
        <end position="136"/>
    </location>
</feature>
<feature type="compositionally biased region" description="Acidic residues" evidence="2">
    <location>
        <begin position="1"/>
        <end position="12"/>
    </location>
</feature>
<feature type="compositionally biased region" description="Low complexity" evidence="2">
    <location>
        <begin position="195"/>
        <end position="215"/>
    </location>
</feature>
<feature type="compositionally biased region" description="Polar residues" evidence="2">
    <location>
        <begin position="70"/>
        <end position="86"/>
    </location>
</feature>
<feature type="compositionally biased region" description="Low complexity" evidence="2">
    <location>
        <begin position="108"/>
        <end position="117"/>
    </location>
</feature>
<feature type="transmembrane region" description="Helical" evidence="1">
    <location>
        <begin position="47"/>
        <end position="67"/>
    </location>
</feature>
<feature type="compositionally biased region" description="Polar residues" evidence="2">
    <location>
        <begin position="163"/>
        <end position="178"/>
    </location>
</feature>
<dbReference type="GO" id="GO:0042834">
    <property type="term" value="F:peptidoglycan binding"/>
    <property type="evidence" value="ECO:0007669"/>
    <property type="project" value="InterPro"/>
</dbReference>
<name>A0A370QUT3_9GAMM</name>
<keyword evidence="1" id="KW-0132">Cell division</keyword>
<comment type="subcellular location">
    <subcellularLocation>
        <location evidence="1">Cell inner membrane</location>
        <topology evidence="1">Single-pass membrane protein</topology>
    </subcellularLocation>
    <text evidence="1">Localizes at the septal ring.</text>
</comment>
<dbReference type="Gene3D" id="3.30.70.1070">
    <property type="entry name" value="Sporulation related repeat"/>
    <property type="match status" value="1"/>
</dbReference>
<dbReference type="EMBL" id="QRAP01000003">
    <property type="protein sequence ID" value="RDK92653.1"/>
    <property type="molecule type" value="Genomic_DNA"/>
</dbReference>
<dbReference type="PROSITE" id="PS51724">
    <property type="entry name" value="SPOR"/>
    <property type="match status" value="1"/>
</dbReference>
<evidence type="ECO:0000256" key="1">
    <source>
        <dbReference type="HAMAP-Rule" id="MF_02021"/>
    </source>
</evidence>
<comment type="caution">
    <text evidence="4">The sequence shown here is derived from an EMBL/GenBank/DDBJ whole genome shotgun (WGS) entry which is preliminary data.</text>
</comment>
<dbReference type="NCBIfam" id="NF008153">
    <property type="entry name" value="PRK10905.1"/>
    <property type="match status" value="1"/>
</dbReference>
<evidence type="ECO:0000259" key="3">
    <source>
        <dbReference type="PROSITE" id="PS51724"/>
    </source>
</evidence>
<feature type="region of interest" description="Disordered" evidence="2">
    <location>
        <begin position="68"/>
        <end position="275"/>
    </location>
</feature>
<evidence type="ECO:0000313" key="5">
    <source>
        <dbReference type="Proteomes" id="UP000254848"/>
    </source>
</evidence>
<gene>
    <name evidence="1" type="primary">damX</name>
    <name evidence="4" type="ORF">C8D90_10343</name>
</gene>
<dbReference type="HAMAP" id="MF_02021">
    <property type="entry name" value="DamX"/>
    <property type="match status" value="1"/>
</dbReference>
<dbReference type="GO" id="GO:0030428">
    <property type="term" value="C:cell septum"/>
    <property type="evidence" value="ECO:0007669"/>
    <property type="project" value="InterPro"/>
</dbReference>
<comment type="domain">
    <text evidence="1">The SPOR domain binds septal peptidoglycans and is required to target DamX to the septal ring.</text>
</comment>
<evidence type="ECO:0000313" key="4">
    <source>
        <dbReference type="EMBL" id="RDK92653.1"/>
    </source>
</evidence>
<feature type="domain" description="SPOR" evidence="3">
    <location>
        <begin position="272"/>
        <end position="349"/>
    </location>
</feature>
<sequence length="358" mass="37307">MDKMEDEDFSADDDLRPDASDRRASRSRKSRRPSVSVPKVTVSRQHLIMGIGILVLLLIIISIGSALKSPDQNSQPQQASGDNRNINLSGSSSLSGNASAPSATTDTNDGSGVNNSGLNGGQPQSLSGSPISSTPTQAPPMQQPENQQRVDLPGNLSDALSPPQAQNGMNNLTQSTLPTGPATLAGRTQGTVPAATTGQTTRPVQTQTTRPTATTHNKTPAKTGSEKNTSTGKTHTATTTRPAATASASTPARNTASKPGRAVAGSAASYKSAPGSHYTLQLSSASRSDTLNAFAKQQNLPNYLVYETTRDGKPWYVLVSGIYASPAEAKKAVSTLPAGVQAKQPWAKPLSQVQKEIK</sequence>
<feature type="compositionally biased region" description="Low complexity" evidence="2">
    <location>
        <begin position="87"/>
        <end position="100"/>
    </location>
</feature>
<keyword evidence="1" id="KW-0131">Cell cycle</keyword>
<dbReference type="GO" id="GO:0032506">
    <property type="term" value="P:cytokinetic process"/>
    <property type="evidence" value="ECO:0007669"/>
    <property type="project" value="InterPro"/>
</dbReference>
<dbReference type="InterPro" id="IPR036680">
    <property type="entry name" value="SPOR-like_sf"/>
</dbReference>
<comment type="function">
    <text evidence="1">Non-essential cell division protein.</text>
</comment>
<dbReference type="AlphaFoldDB" id="A0A370QUT3"/>
<evidence type="ECO:0000256" key="2">
    <source>
        <dbReference type="SAM" id="MobiDB-lite"/>
    </source>
</evidence>
<keyword evidence="1" id="KW-0997">Cell inner membrane</keyword>
<feature type="compositionally biased region" description="Basic and acidic residues" evidence="2">
    <location>
        <begin position="13"/>
        <end position="24"/>
    </location>
</feature>
<feature type="region of interest" description="Disordered" evidence="2">
    <location>
        <begin position="1"/>
        <end position="40"/>
    </location>
</feature>
<dbReference type="Proteomes" id="UP000254848">
    <property type="component" value="Unassembled WGS sequence"/>
</dbReference>
<protein>
    <recommendedName>
        <fullName evidence="1">Cell division protein DamX</fullName>
    </recommendedName>
</protein>
<dbReference type="GO" id="GO:0005886">
    <property type="term" value="C:plasma membrane"/>
    <property type="evidence" value="ECO:0007669"/>
    <property type="project" value="UniProtKB-SubCell"/>
</dbReference>
<reference evidence="4 5" key="1">
    <citation type="submission" date="2018-07" db="EMBL/GenBank/DDBJ databases">
        <title>Genomic Encyclopedia of Type Strains, Phase IV (KMG-IV): sequencing the most valuable type-strain genomes for metagenomic binning, comparative biology and taxonomic classification.</title>
        <authorList>
            <person name="Goeker M."/>
        </authorList>
    </citation>
    <scope>NUCLEOTIDE SEQUENCE [LARGE SCALE GENOMIC DNA]</scope>
    <source>
        <strain evidence="4 5">DSM 103736</strain>
    </source>
</reference>
<keyword evidence="1" id="KW-0812">Transmembrane</keyword>
<dbReference type="InterPro" id="IPR032899">
    <property type="entry name" value="DamX"/>
</dbReference>
<comment type="similarity">
    <text evidence="1">Belongs to the DamX family.</text>
</comment>